<name>A0A7S6UDK4_9MONO</name>
<evidence type="ECO:0000313" key="2">
    <source>
        <dbReference type="Proteomes" id="UP001237829"/>
    </source>
</evidence>
<accession>A0A7S6UDK4</accession>
<evidence type="ECO:0000313" key="1">
    <source>
        <dbReference type="EMBL" id="QOW17629.1"/>
    </source>
</evidence>
<protein>
    <submittedName>
        <fullName evidence="1">Nucleoprotein</fullName>
    </submittedName>
</protein>
<dbReference type="Proteomes" id="UP001237829">
    <property type="component" value="Segment"/>
</dbReference>
<dbReference type="EMBL" id="MW147277">
    <property type="protein sequence ID" value="QOW17629.1"/>
    <property type="molecule type" value="Viral_cRNA"/>
</dbReference>
<proteinExistence type="predicted"/>
<reference evidence="1" key="1">
    <citation type="journal article" date="2020" name="Viruses">
        <title>A Novel Anphevirus in Aedes albopictus Mosquitoes Is Distributed Worldwide and Interacts with the Host RNA Interference Pathway.</title>
        <authorList>
            <person name="Manni M."/>
            <person name="Zdobnov E.M."/>
        </authorList>
    </citation>
    <scope>NUCLEOTIDE SEQUENCE</scope>
    <source>
        <strain evidence="1">USA</strain>
    </source>
</reference>
<sequence>MVLEYDITSKDLYQSVPKDKFKEAKDNSLINRGKVAVAGKLYSLLYYVDSQDQDLELKDRIKYVSIEMKNLLARASGIDAVADTLGDYIFEDSSAAYPVRHIFAFATLKLCVKEYFLMSNAARNQHMRYVLTSKDKGYNLLAILTPLASLPNFADCITEYSRDVDTGVDFVLPDTDANTSKSDWELYFGTTVMSSIRVVFNPDEWKVLAFLIVYCFNKTGEPNNLMNAIMKRLSAIKNAGHLQFDPKDLMEKIDLTSLIGLSAYMQDYPKLKSTIFSFLLGNSDPVGMHLAMVLKNANLSAFSAVVAFLGADQLTRLHFDQLIMREWQAFIVKKEKLVREYGENGLYYHKLICPDDQTAMTTDIPMLTAAARLWCKNNGMSSLANLKIKQDQYPKHFDTKVTEIVPLKFQAKALDQAQFKQLVTDCKLKLANLSNQDWVDLFDYATKQ</sequence>
<keyword evidence="2" id="KW-1185">Reference proteome</keyword>
<organism evidence="1 2">
    <name type="scientific">Aedes albopictus anphevirus</name>
    <dbReference type="NCBI Taxonomy" id="2783999"/>
    <lineage>
        <taxon>Viruses</taxon>
        <taxon>Riboviria</taxon>
        <taxon>Orthornavirae</taxon>
        <taxon>Negarnaviricota</taxon>
        <taxon>Haploviricotina</taxon>
        <taxon>Monjiviricetes</taxon>
        <taxon>Mononegavirales</taxon>
        <taxon>Xinmoviridae</taxon>
        <taxon>Culivirus</taxon>
        <taxon>Culivirus dunyae</taxon>
    </lineage>
</organism>